<evidence type="ECO:0000313" key="2">
    <source>
        <dbReference type="Proteomes" id="UP001497535"/>
    </source>
</evidence>
<dbReference type="Proteomes" id="UP001497535">
    <property type="component" value="Unassembled WGS sequence"/>
</dbReference>
<comment type="caution">
    <text evidence="1">The sequence shown here is derived from an EMBL/GenBank/DDBJ whole genome shotgun (WGS) entry which is preliminary data.</text>
</comment>
<gene>
    <name evidence="1" type="ORF">MENTE1834_LOCUS13899</name>
</gene>
<proteinExistence type="predicted"/>
<organism evidence="1 2">
    <name type="scientific">Meloidogyne enterolobii</name>
    <name type="common">Root-knot nematode worm</name>
    <name type="synonym">Meloidogyne mayaguensis</name>
    <dbReference type="NCBI Taxonomy" id="390850"/>
    <lineage>
        <taxon>Eukaryota</taxon>
        <taxon>Metazoa</taxon>
        <taxon>Ecdysozoa</taxon>
        <taxon>Nematoda</taxon>
        <taxon>Chromadorea</taxon>
        <taxon>Rhabditida</taxon>
        <taxon>Tylenchina</taxon>
        <taxon>Tylenchomorpha</taxon>
        <taxon>Tylenchoidea</taxon>
        <taxon>Meloidogynidae</taxon>
        <taxon>Meloidogyninae</taxon>
        <taxon>Meloidogyne</taxon>
    </lineage>
</organism>
<accession>A0ACB0YLY5</accession>
<dbReference type="EMBL" id="CAVMJV010000014">
    <property type="protein sequence ID" value="CAK5052506.1"/>
    <property type="molecule type" value="Genomic_DNA"/>
</dbReference>
<evidence type="ECO:0000313" key="1">
    <source>
        <dbReference type="EMBL" id="CAK5052506.1"/>
    </source>
</evidence>
<name>A0ACB0YLY5_MELEN</name>
<protein>
    <submittedName>
        <fullName evidence="1">Uncharacterized protein</fullName>
    </submittedName>
</protein>
<keyword evidence="2" id="KW-1185">Reference proteome</keyword>
<reference evidence="1" key="1">
    <citation type="submission" date="2023-11" db="EMBL/GenBank/DDBJ databases">
        <authorList>
            <person name="Poullet M."/>
        </authorList>
    </citation>
    <scope>NUCLEOTIDE SEQUENCE</scope>
    <source>
        <strain evidence="1">E1834</strain>
    </source>
</reference>
<sequence length="55" mass="6608">MYCIYMIFLFLLLLEQNWLMEKVSRLIDLLLHSPLIFNSFLIHSKISPPRGRSKK</sequence>